<organism evidence="2 3">
    <name type="scientific">Gordonia asplenii</name>
    <dbReference type="NCBI Taxonomy" id="2725283"/>
    <lineage>
        <taxon>Bacteria</taxon>
        <taxon>Bacillati</taxon>
        <taxon>Actinomycetota</taxon>
        <taxon>Actinomycetes</taxon>
        <taxon>Mycobacteriales</taxon>
        <taxon>Gordoniaceae</taxon>
        <taxon>Gordonia</taxon>
    </lineage>
</organism>
<dbReference type="Proteomes" id="UP000550729">
    <property type="component" value="Unassembled WGS sequence"/>
</dbReference>
<sequence>MNEMHSLAREVSRYADGIGSGDGHDTQDAALARVHDALQLTRAAGDLLGAVARSARGAGCTWQEIGDAAGVTRQAAFQRFGKPADPRTGEPMVRSEIPHADVIAVDILDKIRAGQWDAVAGRFTETMAAAFDATALADGWAHIVASAGEVETVGSAFSRMHGLYTVVDLPIQQEAGSHVMRVSLDETGRIAGLRFMGPARL</sequence>
<dbReference type="Pfam" id="PF13026">
    <property type="entry name" value="DUF3887"/>
    <property type="match status" value="1"/>
</dbReference>
<reference evidence="2 3" key="1">
    <citation type="submission" date="2020-04" db="EMBL/GenBank/DDBJ databases">
        <title>Gordonia sp. nov. TBRC 11910.</title>
        <authorList>
            <person name="Suriyachadkun C."/>
        </authorList>
    </citation>
    <scope>NUCLEOTIDE SEQUENCE [LARGE SCALE GENOMIC DNA]</scope>
    <source>
        <strain evidence="2 3">TBRC 11910</strain>
    </source>
</reference>
<gene>
    <name evidence="2" type="ORF">HH308_10585</name>
</gene>
<keyword evidence="3" id="KW-1185">Reference proteome</keyword>
<evidence type="ECO:0000313" key="2">
    <source>
        <dbReference type="EMBL" id="NMO01659.1"/>
    </source>
</evidence>
<dbReference type="AlphaFoldDB" id="A0A848KTY9"/>
<proteinExistence type="predicted"/>
<protein>
    <submittedName>
        <fullName evidence="2">DUF3887 domain-containing protein</fullName>
    </submittedName>
</protein>
<dbReference type="EMBL" id="JABBNB010000009">
    <property type="protein sequence ID" value="NMO01659.1"/>
    <property type="molecule type" value="Genomic_DNA"/>
</dbReference>
<dbReference type="InterPro" id="IPR024981">
    <property type="entry name" value="DUF3887"/>
</dbReference>
<evidence type="ECO:0000259" key="1">
    <source>
        <dbReference type="Pfam" id="PF13026"/>
    </source>
</evidence>
<evidence type="ECO:0000313" key="3">
    <source>
        <dbReference type="Proteomes" id="UP000550729"/>
    </source>
</evidence>
<name>A0A848KTY9_9ACTN</name>
<accession>A0A848KTY9</accession>
<comment type="caution">
    <text evidence="2">The sequence shown here is derived from an EMBL/GenBank/DDBJ whole genome shotgun (WGS) entry which is preliminary data.</text>
</comment>
<dbReference type="Gene3D" id="3.10.450.590">
    <property type="match status" value="1"/>
</dbReference>
<feature type="domain" description="DUF3887" evidence="1">
    <location>
        <begin position="104"/>
        <end position="193"/>
    </location>
</feature>